<feature type="compositionally biased region" description="Polar residues" evidence="1">
    <location>
        <begin position="85"/>
        <end position="101"/>
    </location>
</feature>
<keyword evidence="3" id="KW-1185">Reference proteome</keyword>
<evidence type="ECO:0000256" key="1">
    <source>
        <dbReference type="SAM" id="MobiDB-lite"/>
    </source>
</evidence>
<dbReference type="Proteomes" id="UP000762676">
    <property type="component" value="Unassembled WGS sequence"/>
</dbReference>
<gene>
    <name evidence="2" type="ORF">ElyMa_001624200</name>
</gene>
<evidence type="ECO:0000313" key="3">
    <source>
        <dbReference type="Proteomes" id="UP000762676"/>
    </source>
</evidence>
<dbReference type="EMBL" id="BMAT01003278">
    <property type="protein sequence ID" value="GFS22791.1"/>
    <property type="molecule type" value="Genomic_DNA"/>
</dbReference>
<proteinExistence type="predicted"/>
<protein>
    <submittedName>
        <fullName evidence="2">Uncharacterized protein</fullName>
    </submittedName>
</protein>
<comment type="caution">
    <text evidence="2">The sequence shown here is derived from an EMBL/GenBank/DDBJ whole genome shotgun (WGS) entry which is preliminary data.</text>
</comment>
<name>A0AAV4JQE1_9GAST</name>
<evidence type="ECO:0000313" key="2">
    <source>
        <dbReference type="EMBL" id="GFS22791.1"/>
    </source>
</evidence>
<dbReference type="AlphaFoldDB" id="A0AAV4JQE1"/>
<feature type="region of interest" description="Disordered" evidence="1">
    <location>
        <begin position="85"/>
        <end position="105"/>
    </location>
</feature>
<organism evidence="2 3">
    <name type="scientific">Elysia marginata</name>
    <dbReference type="NCBI Taxonomy" id="1093978"/>
    <lineage>
        <taxon>Eukaryota</taxon>
        <taxon>Metazoa</taxon>
        <taxon>Spiralia</taxon>
        <taxon>Lophotrochozoa</taxon>
        <taxon>Mollusca</taxon>
        <taxon>Gastropoda</taxon>
        <taxon>Heterobranchia</taxon>
        <taxon>Euthyneura</taxon>
        <taxon>Panpulmonata</taxon>
        <taxon>Sacoglossa</taxon>
        <taxon>Placobranchoidea</taxon>
        <taxon>Plakobranchidae</taxon>
        <taxon>Elysia</taxon>
    </lineage>
</organism>
<reference evidence="2 3" key="1">
    <citation type="journal article" date="2021" name="Elife">
        <title>Chloroplast acquisition without the gene transfer in kleptoplastic sea slugs, Plakobranchus ocellatus.</title>
        <authorList>
            <person name="Maeda T."/>
            <person name="Takahashi S."/>
            <person name="Yoshida T."/>
            <person name="Shimamura S."/>
            <person name="Takaki Y."/>
            <person name="Nagai Y."/>
            <person name="Toyoda A."/>
            <person name="Suzuki Y."/>
            <person name="Arimoto A."/>
            <person name="Ishii H."/>
            <person name="Satoh N."/>
            <person name="Nishiyama T."/>
            <person name="Hasebe M."/>
            <person name="Maruyama T."/>
            <person name="Minagawa J."/>
            <person name="Obokata J."/>
            <person name="Shigenobu S."/>
        </authorList>
    </citation>
    <scope>NUCLEOTIDE SEQUENCE [LARGE SCALE GENOMIC DNA]</scope>
</reference>
<sequence length="125" mass="14406">MPIRYDTSNIINEYCMEVSNKFEALNATTEEMRPEELANKAKEIFTEASKHLKIVIKDENGNVLTESRQILDRWKRCSENMFANTSEPKQTAVDNNENYTDTYLEPPRSEVEWAINSLKDGKSPG</sequence>
<accession>A0AAV4JQE1</accession>